<feature type="region of interest" description="Disordered" evidence="1">
    <location>
        <begin position="347"/>
        <end position="505"/>
    </location>
</feature>
<dbReference type="SUPFAM" id="SSF51717">
    <property type="entry name" value="Dihydropteroate synthetase-like"/>
    <property type="match status" value="1"/>
</dbReference>
<organism evidence="3">
    <name type="scientific">uncultured Desulfobacterium sp</name>
    <dbReference type="NCBI Taxonomy" id="201089"/>
    <lineage>
        <taxon>Bacteria</taxon>
        <taxon>Pseudomonadati</taxon>
        <taxon>Thermodesulfobacteriota</taxon>
        <taxon>Desulfobacteria</taxon>
        <taxon>Desulfobacterales</taxon>
        <taxon>Desulfobacteriaceae</taxon>
        <taxon>Desulfobacterium</taxon>
        <taxon>environmental samples</taxon>
    </lineage>
</organism>
<dbReference type="AlphaFoldDB" id="A0A445MVL7"/>
<dbReference type="PANTHER" id="PTHR36214:SF5">
    <property type="entry name" value="ACETYL-COA DECARBONYLASE_SYNTHASE COMPLEX SUBUNIT DELTA"/>
    <property type="match status" value="1"/>
</dbReference>
<feature type="compositionally biased region" description="Basic and acidic residues" evidence="1">
    <location>
        <begin position="348"/>
        <end position="366"/>
    </location>
</feature>
<dbReference type="PANTHER" id="PTHR36214">
    <property type="match status" value="1"/>
</dbReference>
<dbReference type="InterPro" id="IPR011005">
    <property type="entry name" value="Dihydropteroate_synth-like_sf"/>
</dbReference>
<dbReference type="Pfam" id="PF03599">
    <property type="entry name" value="CdhD"/>
    <property type="match status" value="1"/>
</dbReference>
<reference evidence="3" key="1">
    <citation type="submission" date="2018-01" db="EMBL/GenBank/DDBJ databases">
        <authorList>
            <person name="Regsiter A."/>
            <person name="William W."/>
        </authorList>
    </citation>
    <scope>NUCLEOTIDE SEQUENCE</scope>
    <source>
        <strain evidence="3">TRIP AH-1</strain>
    </source>
</reference>
<evidence type="ECO:0000259" key="2">
    <source>
        <dbReference type="Pfam" id="PF03599"/>
    </source>
</evidence>
<evidence type="ECO:0000256" key="1">
    <source>
        <dbReference type="SAM" id="MobiDB-lite"/>
    </source>
</evidence>
<evidence type="ECO:0000313" key="3">
    <source>
        <dbReference type="EMBL" id="SPD73515.1"/>
    </source>
</evidence>
<dbReference type="EMBL" id="OJIN01000101">
    <property type="protein sequence ID" value="SPD73515.1"/>
    <property type="molecule type" value="Genomic_DNA"/>
</dbReference>
<accession>A0A445MVL7</accession>
<sequence>MAFEIPKQPYSGKIGETKIGTGGGAVTLGGEDSYPFHLFEGKMPNQPKIAMEVWDYDPSEEWPAAAVAPFKDVISSPEKWAKKCVEKYGADIIVLQLKSTDPNGMNRDANEAAEVAKKVSDAVKVPLVVLGTANAQKDEDVLKKISELCEGKNVALGPVEEKNHKGIGASALGYGHTIVASTPIDVNLAKQLNILLANLGVKSDKIIIDPTTGGLGYGLEYSYSVMERIMMAALTQDDDKLMLPMINNVGNEVWKSKEAKQTIEDAPTLGDPEKRAVLMETVAAVAYLMAGSNVLILRHPETVRLIRSFIGLMTNGGSAGDIQGIAKNLEPAAVDLIALSPKPNLDFGKAEEAPKEKPKAAKKEAPAPKAAKAAPAPAPKVEKKVEEKPKVEAAPKPVEDAKAKAEAEAKAKADAEAKVKADAEAKKKAEADAKAKAEADAKAKAQQEADAKKKAEADARAKRDAEEAELRLKRAEEREKLSAAREGKEKEVSMTPSSEQKNEQERIIERLNRIHRRIPLYKWN</sequence>
<dbReference type="InterPro" id="IPR016041">
    <property type="entry name" value="Ac-CoA_synth_d_su_TIM-brl"/>
</dbReference>
<dbReference type="NCBIfam" id="NF003376">
    <property type="entry name" value="PRK04452.1-2"/>
    <property type="match status" value="1"/>
</dbReference>
<feature type="domain" description="CO dehydrogenase/acetyl-CoA synthase delta subunit TIM barrel" evidence="2">
    <location>
        <begin position="17"/>
        <end position="303"/>
    </location>
</feature>
<proteinExistence type="predicted"/>
<dbReference type="NCBIfam" id="NF003377">
    <property type="entry name" value="PRK04452.1-3"/>
    <property type="match status" value="1"/>
</dbReference>
<protein>
    <submittedName>
        <fullName evidence="3">Corrinoid/iron-sulfur protein small subunit</fullName>
        <ecNumber evidence="3">1.2.7.4</ecNumber>
    </submittedName>
</protein>
<dbReference type="EC" id="1.2.7.4" evidence="3"/>
<dbReference type="Gene3D" id="3.20.20.20">
    <property type="entry name" value="Dihydropteroate synthase-like"/>
    <property type="match status" value="1"/>
</dbReference>
<name>A0A445MVL7_9BACT</name>
<feature type="compositionally biased region" description="Basic and acidic residues" evidence="1">
    <location>
        <begin position="380"/>
        <end position="492"/>
    </location>
</feature>
<dbReference type="InterPro" id="IPR051069">
    <property type="entry name" value="ACDS_complex_subunit"/>
</dbReference>
<keyword evidence="3" id="KW-0560">Oxidoreductase</keyword>
<dbReference type="GO" id="GO:0043885">
    <property type="term" value="F:anaerobic carbon-monoxide dehydrogenase activity"/>
    <property type="evidence" value="ECO:0007669"/>
    <property type="project" value="UniProtKB-EC"/>
</dbReference>
<gene>
    <name evidence="3" type="primary">cdhD</name>
    <name evidence="3" type="ORF">PITCH_A190091</name>
</gene>